<evidence type="ECO:0000313" key="1">
    <source>
        <dbReference type="EMBL" id="AVO27790.1"/>
    </source>
</evidence>
<dbReference type="Gene3D" id="1.25.40.10">
    <property type="entry name" value="Tetratricopeptide repeat domain"/>
    <property type="match status" value="4"/>
</dbReference>
<reference evidence="1 2" key="1">
    <citation type="journal article" date="2018" name="Genome Announc.">
        <title>Complete genomes of two Megasphaera elsdenii strains, NCIMB 702410 and ATCC 25940.</title>
        <authorList>
            <person name="Hatmaker E.A."/>
            <person name="O'Dell K."/>
            <person name="Riley L.A."/>
            <person name="Klingeman D.M."/>
            <person name="Guss A.M."/>
        </authorList>
    </citation>
    <scope>NUCLEOTIDE SEQUENCE [LARGE SCALE GENOMIC DNA]</scope>
    <source>
        <strain evidence="1 2">NCIMB702410</strain>
    </source>
</reference>
<evidence type="ECO:0000313" key="2">
    <source>
        <dbReference type="Proteomes" id="UP000238358"/>
    </source>
</evidence>
<dbReference type="RefSeq" id="WP_051524963.1">
    <property type="nucleotide sequence ID" value="NZ_CP027569.1"/>
</dbReference>
<organism evidence="1 2">
    <name type="scientific">Megasphaera elsdenii</name>
    <dbReference type="NCBI Taxonomy" id="907"/>
    <lineage>
        <taxon>Bacteria</taxon>
        <taxon>Bacillati</taxon>
        <taxon>Bacillota</taxon>
        <taxon>Negativicutes</taxon>
        <taxon>Veillonellales</taxon>
        <taxon>Veillonellaceae</taxon>
        <taxon>Megasphaera</taxon>
    </lineage>
</organism>
<accession>A0A2S0M8J0</accession>
<dbReference type="InterPro" id="IPR011990">
    <property type="entry name" value="TPR-like_helical_dom_sf"/>
</dbReference>
<protein>
    <submittedName>
        <fullName evidence="1">Sel1 repeat family protein</fullName>
    </submittedName>
</protein>
<dbReference type="AlphaFoldDB" id="A0A2S0M8J0"/>
<dbReference type="Proteomes" id="UP000238358">
    <property type="component" value="Chromosome"/>
</dbReference>
<dbReference type="OrthoDB" id="1625735at2"/>
<dbReference type="SUPFAM" id="SSF81901">
    <property type="entry name" value="HCP-like"/>
    <property type="match status" value="3"/>
</dbReference>
<sequence length="860" mass="97670">MTDMENQLTVIDGNDVFTIEEQDTLNQEIDRIISAHKNNRQEINRLVFECTAALTEADDVSRKLENKGFFRRLIGGITGSNKRLQDKINSNMRAAQYASQVTLQKLAEQNLMTFDLLTAVNNKLNASLEATNEMFKTQFMMMGKFFLKNRRDIASLDLRLHAVEKNVKLLNWQNSIEYLDFQGVEYGELDDAAKIACLVGDFYELTGGTWSTSDLLLLKAALGQVGISPHHKVNYFQMIKTIANTPALQQKLLGNQIIKPIANPSYLISLGTLEKWDALDARERYLVYGVENILQEQGIDADTDKVKSSLVKKYMKQCADVNLDTDVEMYDLLLDLLYNIETGKEEKLILSADQERIQLFLTDHTKNAFETIRSAAAGGESKALYMLAEYYRRGYGVVTIDEKLTSDYYKKSYEAGYPVAVYGIVSTLPENADERAGILDKVRDEIISRANSGDVFAQNTIGSMYYHGRGIGQAYEKALEWYQKAAGKGYAQAQFNLGYMYYHGQGVKQSYEKAVEWYQKAAEQGDVTSQFHLGNMYENGRGVKRSYERAAKWYQKAAEQGDAQAQSYLGNMYEKGQGIEQSYEKAVEWYQKSAKQGNADGQYHLGYMYNHGQGIELSYEKAVEWYQKSAEQGNADGQYHLGYMYVNGCGIKQSFERAVKWYRKAAEQGDACGQNDLGTMYECGYGVEQSYEKAVSWYRKSAEQGNADGQFYLGYMYKNGRGVEQSYEKAVKWYRKAAEQGNALAQNNLGNMHETGRGVEQSYEKAVAWYRKAAEQGNAVGQYNLGDMYEYGKGVEQSYEKAVEWYRKAAEQGDALTQYTLGSMYENGRGVLQSNEKARYWYTKAADQGYMDAIRALWRL</sequence>
<name>A0A2S0M8J0_MEGEL</name>
<dbReference type="SMART" id="SM00671">
    <property type="entry name" value="SEL1"/>
    <property type="match status" value="12"/>
</dbReference>
<dbReference type="PANTHER" id="PTHR11102:SF160">
    <property type="entry name" value="ERAD-ASSOCIATED E3 UBIQUITIN-PROTEIN LIGASE COMPONENT HRD3"/>
    <property type="match status" value="1"/>
</dbReference>
<dbReference type="EMBL" id="CP027569">
    <property type="protein sequence ID" value="AVO27790.1"/>
    <property type="molecule type" value="Genomic_DNA"/>
</dbReference>
<dbReference type="PANTHER" id="PTHR11102">
    <property type="entry name" value="SEL-1-LIKE PROTEIN"/>
    <property type="match status" value="1"/>
</dbReference>
<dbReference type="Pfam" id="PF08238">
    <property type="entry name" value="Sel1"/>
    <property type="match status" value="12"/>
</dbReference>
<dbReference type="GO" id="GO:0036503">
    <property type="term" value="P:ERAD pathway"/>
    <property type="evidence" value="ECO:0007669"/>
    <property type="project" value="TreeGrafter"/>
</dbReference>
<gene>
    <name evidence="1" type="ORF">C6Y28_09270</name>
</gene>
<dbReference type="InterPro" id="IPR050767">
    <property type="entry name" value="Sel1_AlgK"/>
</dbReference>
<proteinExistence type="predicted"/>
<dbReference type="InterPro" id="IPR006597">
    <property type="entry name" value="Sel1-like"/>
</dbReference>